<dbReference type="Proteomes" id="UP000243876">
    <property type="component" value="Unassembled WGS sequence"/>
</dbReference>
<keyword evidence="2" id="KW-1015">Disulfide bond</keyword>
<sequence>MSRYALSRKEEEGIVAQCRSDAIRQCEPVVAAFTTCAEGRTISVSWACRSQFKEMQKCMSPLMSEDRIDAAKRKWFQEAAQAKPPPSS</sequence>
<keyword evidence="3" id="KW-0496">Mitochondrion</keyword>
<dbReference type="EMBL" id="CENE01000007">
    <property type="protein sequence ID" value="CEQ40508.1"/>
    <property type="molecule type" value="Genomic_DNA"/>
</dbReference>
<dbReference type="GO" id="GO:0005743">
    <property type="term" value="C:mitochondrial inner membrane"/>
    <property type="evidence" value="ECO:0007669"/>
    <property type="project" value="UniProtKB-SubCell"/>
</dbReference>
<reference evidence="5" key="1">
    <citation type="submission" date="2015-02" db="EMBL/GenBank/DDBJ databases">
        <authorList>
            <person name="Gon?alves P."/>
        </authorList>
    </citation>
    <scope>NUCLEOTIDE SEQUENCE [LARGE SCALE GENOMIC DNA]</scope>
</reference>
<keyword evidence="3" id="KW-0999">Mitochondrion inner membrane</keyword>
<evidence type="ECO:0000256" key="3">
    <source>
        <dbReference type="RuleBase" id="RU364104"/>
    </source>
</evidence>
<gene>
    <name evidence="4" type="primary">SPOSA6832_02122</name>
</gene>
<name>A0A0D6EL75_SPOSA</name>
<organism evidence="4 5">
    <name type="scientific">Sporidiobolus salmonicolor</name>
    <name type="common">Yeast-like fungus</name>
    <name type="synonym">Sporobolomyces salmonicolor</name>
    <dbReference type="NCBI Taxonomy" id="5005"/>
    <lineage>
        <taxon>Eukaryota</taxon>
        <taxon>Fungi</taxon>
        <taxon>Dikarya</taxon>
        <taxon>Basidiomycota</taxon>
        <taxon>Pucciniomycotina</taxon>
        <taxon>Microbotryomycetes</taxon>
        <taxon>Sporidiobolales</taxon>
        <taxon>Sporidiobolaceae</taxon>
        <taxon>Sporobolomyces</taxon>
    </lineage>
</organism>
<dbReference type="AlphaFoldDB" id="A0A0D6EL75"/>
<proteinExistence type="inferred from homology"/>
<dbReference type="OrthoDB" id="6224010at2759"/>
<feature type="non-terminal residue" evidence="4">
    <location>
        <position position="1"/>
    </location>
</feature>
<protein>
    <recommendedName>
        <fullName evidence="3">COX assembly mitochondrial protein</fullName>
    </recommendedName>
</protein>
<keyword evidence="5" id="KW-1185">Reference proteome</keyword>
<evidence type="ECO:0000256" key="1">
    <source>
        <dbReference type="ARBA" id="ARBA00007347"/>
    </source>
</evidence>
<comment type="function">
    <text evidence="3">Required for mitochondrial cytochrome c oxidase (COX) assembly and respiration.</text>
</comment>
<keyword evidence="3" id="KW-0143">Chaperone</keyword>
<comment type="similarity">
    <text evidence="1 3">Belongs to the CMC family.</text>
</comment>
<accession>A0A0D6EL75</accession>
<evidence type="ECO:0000256" key="2">
    <source>
        <dbReference type="ARBA" id="ARBA00023157"/>
    </source>
</evidence>
<dbReference type="InterPro" id="IPR013892">
    <property type="entry name" value="Cyt_c_biogenesis_Cmc1-like"/>
</dbReference>
<dbReference type="Pfam" id="PF08583">
    <property type="entry name" value="Cmc1"/>
    <property type="match status" value="1"/>
</dbReference>
<evidence type="ECO:0000313" key="4">
    <source>
        <dbReference type="EMBL" id="CEQ40508.1"/>
    </source>
</evidence>
<comment type="subcellular location">
    <subcellularLocation>
        <location evidence="3">Mitochondrion inner membrane</location>
    </subcellularLocation>
</comment>
<evidence type="ECO:0000313" key="5">
    <source>
        <dbReference type="Proteomes" id="UP000243876"/>
    </source>
</evidence>
<keyword evidence="3" id="KW-0472">Membrane</keyword>